<dbReference type="GO" id="GO:0030892">
    <property type="term" value="C:mitotic cohesin complex"/>
    <property type="evidence" value="ECO:0007669"/>
    <property type="project" value="TreeGrafter"/>
</dbReference>
<feature type="region of interest" description="Disordered" evidence="3">
    <location>
        <begin position="493"/>
        <end position="565"/>
    </location>
</feature>
<keyword evidence="2" id="KW-0539">Nucleus</keyword>
<feature type="compositionally biased region" description="Low complexity" evidence="3">
    <location>
        <begin position="508"/>
        <end position="538"/>
    </location>
</feature>
<dbReference type="OrthoDB" id="5427633at2759"/>
<sequence length="719" mass="77764">MFYSHEVLTSREYGVAVVWLVATLGAKSNSKKINRNAILGVDVPKACQTIRDPAAPMALRLQGSLLYGVSRVYTQQCGYVLVDAERADHSMRSMVKVMKDAAIDLEAGKTRPEQLLLQDDPSFLPELILPPLDMLEDLGLDPPEKARRSGETQSLTPFGSQQNVAEGTPPVPLGRLIIPSSSSGGPGEFMLQGGDEPSSVGARIGLPGRGIDEPFPEPEFDIDEDGNLIEFSPRAGHSVTPFRMAESALPSDAPLSARVRVDFEEGQGNAAAVPGDPMDIDLPQFNDDLPGQDLELLNDDTPLEQPRETIASSTSSLAAPMHRKKRTRRVIPADKNMELRNKVLSDWNVSYLQNMKDAARAKHIQRASTQAKSNAEHYVWGVGIGRSGTQGSVTKTPFDSLYGDKLFELFTGINRKAFKGTKRDRDSGIDDYTQAESRHVRQKTEEEEIGRAAEDEGVLVHDEEVELPREAPSALDDQQMFSAMPWNISASIRGSSAVPRSGTGTGPRGSSRPLGGRMVSASPLQGRGQPGGLQALQAFSGEDDFGNIGPEDFGMGPSSDGLDPDPEPLVATQTSIRVREALSAEGGNFLNFVSDALAEKRIHRPAAVEQQACTMDEVLFEELLPPFENTKAIACQGLMMVLTLGTNGLLHVRQDLDLGEIGLSLTAKALAIQREMQNHDADDNEVGHSMENAEGGEEEGESAGDGYDSDDDYNSLYGD</sequence>
<evidence type="ECO:0000256" key="2">
    <source>
        <dbReference type="ARBA" id="ARBA00023242"/>
    </source>
</evidence>
<dbReference type="PANTHER" id="PTHR12585">
    <property type="entry name" value="SCC1 / RAD21 FAMILY MEMBER"/>
    <property type="match status" value="1"/>
</dbReference>
<dbReference type="Proteomes" id="UP000799778">
    <property type="component" value="Unassembled WGS sequence"/>
</dbReference>
<reference evidence="5" key="1">
    <citation type="journal article" date="2020" name="Stud. Mycol.">
        <title>101 Dothideomycetes genomes: a test case for predicting lifestyles and emergence of pathogens.</title>
        <authorList>
            <person name="Haridas S."/>
            <person name="Albert R."/>
            <person name="Binder M."/>
            <person name="Bloem J."/>
            <person name="Labutti K."/>
            <person name="Salamov A."/>
            <person name="Andreopoulos B."/>
            <person name="Baker S."/>
            <person name="Barry K."/>
            <person name="Bills G."/>
            <person name="Bluhm B."/>
            <person name="Cannon C."/>
            <person name="Castanera R."/>
            <person name="Culley D."/>
            <person name="Daum C."/>
            <person name="Ezra D."/>
            <person name="Gonzalez J."/>
            <person name="Henrissat B."/>
            <person name="Kuo A."/>
            <person name="Liang C."/>
            <person name="Lipzen A."/>
            <person name="Lutzoni F."/>
            <person name="Magnuson J."/>
            <person name="Mondo S."/>
            <person name="Nolan M."/>
            <person name="Ohm R."/>
            <person name="Pangilinan J."/>
            <person name="Park H.-J."/>
            <person name="Ramirez L."/>
            <person name="Alfaro M."/>
            <person name="Sun H."/>
            <person name="Tritt A."/>
            <person name="Yoshinaga Y."/>
            <person name="Zwiers L.-H."/>
            <person name="Turgeon B."/>
            <person name="Goodwin S."/>
            <person name="Spatafora J."/>
            <person name="Crous P."/>
            <person name="Grigoriev I."/>
        </authorList>
    </citation>
    <scope>NUCLEOTIDE SEQUENCE</scope>
    <source>
        <strain evidence="5">CBS 175.79</strain>
    </source>
</reference>
<dbReference type="InterPro" id="IPR006910">
    <property type="entry name" value="Rad21_Rec8_N"/>
</dbReference>
<comment type="subcellular location">
    <subcellularLocation>
        <location evidence="1">Nucleus</location>
    </subcellularLocation>
</comment>
<dbReference type="AlphaFoldDB" id="A0A6A5XWC3"/>
<evidence type="ECO:0000313" key="6">
    <source>
        <dbReference type="Proteomes" id="UP000799778"/>
    </source>
</evidence>
<gene>
    <name evidence="5" type="ORF">BU24DRAFT_366858</name>
</gene>
<proteinExistence type="predicted"/>
<feature type="compositionally biased region" description="Polar residues" evidence="3">
    <location>
        <begin position="151"/>
        <end position="165"/>
    </location>
</feature>
<accession>A0A6A5XWC3</accession>
<feature type="region of interest" description="Disordered" evidence="3">
    <location>
        <begin position="140"/>
        <end position="165"/>
    </location>
</feature>
<feature type="compositionally biased region" description="Basic and acidic residues" evidence="3">
    <location>
        <begin position="679"/>
        <end position="688"/>
    </location>
</feature>
<dbReference type="PANTHER" id="PTHR12585:SF70">
    <property type="entry name" value="RAD21_REC8 N TERMINAL DOMAIN PROTEIN (AFU_ORTHOLOGUE AFUA_6G02900)"/>
    <property type="match status" value="1"/>
</dbReference>
<evidence type="ECO:0000256" key="1">
    <source>
        <dbReference type="ARBA" id="ARBA00004123"/>
    </source>
</evidence>
<feature type="compositionally biased region" description="Acidic residues" evidence="3">
    <location>
        <begin position="694"/>
        <end position="713"/>
    </location>
</feature>
<name>A0A6A5XWC3_9PLEO</name>
<evidence type="ECO:0000256" key="3">
    <source>
        <dbReference type="SAM" id="MobiDB-lite"/>
    </source>
</evidence>
<dbReference type="GO" id="GO:0005634">
    <property type="term" value="C:nucleus"/>
    <property type="evidence" value="ECO:0007669"/>
    <property type="project" value="UniProtKB-SubCell"/>
</dbReference>
<dbReference type="CDD" id="cd21789">
    <property type="entry name" value="Rad21_Rec8_M_SpRec8p-like"/>
    <property type="match status" value="1"/>
</dbReference>
<dbReference type="EMBL" id="ML978068">
    <property type="protein sequence ID" value="KAF2017223.1"/>
    <property type="molecule type" value="Genomic_DNA"/>
</dbReference>
<dbReference type="Pfam" id="PF04825">
    <property type="entry name" value="Rad21_Rec8_N"/>
    <property type="match status" value="1"/>
</dbReference>
<dbReference type="RefSeq" id="XP_033385562.1">
    <property type="nucleotide sequence ID" value="XM_033524326.1"/>
</dbReference>
<organism evidence="5 6">
    <name type="scientific">Aaosphaeria arxii CBS 175.79</name>
    <dbReference type="NCBI Taxonomy" id="1450172"/>
    <lineage>
        <taxon>Eukaryota</taxon>
        <taxon>Fungi</taxon>
        <taxon>Dikarya</taxon>
        <taxon>Ascomycota</taxon>
        <taxon>Pezizomycotina</taxon>
        <taxon>Dothideomycetes</taxon>
        <taxon>Pleosporomycetidae</taxon>
        <taxon>Pleosporales</taxon>
        <taxon>Pleosporales incertae sedis</taxon>
        <taxon>Aaosphaeria</taxon>
    </lineage>
</organism>
<dbReference type="GO" id="GO:0003682">
    <property type="term" value="F:chromatin binding"/>
    <property type="evidence" value="ECO:0007669"/>
    <property type="project" value="TreeGrafter"/>
</dbReference>
<dbReference type="InterPro" id="IPR039781">
    <property type="entry name" value="Rad21/Rec8-like"/>
</dbReference>
<keyword evidence="6" id="KW-1185">Reference proteome</keyword>
<dbReference type="GeneID" id="54281723"/>
<dbReference type="GO" id="GO:0007064">
    <property type="term" value="P:mitotic sister chromatid cohesion"/>
    <property type="evidence" value="ECO:0007669"/>
    <property type="project" value="TreeGrafter"/>
</dbReference>
<evidence type="ECO:0000259" key="4">
    <source>
        <dbReference type="Pfam" id="PF04825"/>
    </source>
</evidence>
<feature type="domain" description="Rad21/Rec8-like protein N-terminal" evidence="4">
    <location>
        <begin position="1"/>
        <end position="113"/>
    </location>
</feature>
<evidence type="ECO:0000313" key="5">
    <source>
        <dbReference type="EMBL" id="KAF2017223.1"/>
    </source>
</evidence>
<protein>
    <recommendedName>
        <fullName evidence="4">Rad21/Rec8-like protein N-terminal domain-containing protein</fullName>
    </recommendedName>
</protein>
<feature type="region of interest" description="Disordered" evidence="3">
    <location>
        <begin position="679"/>
        <end position="719"/>
    </location>
</feature>